<name>A0A414UFJ3_9FIRM</name>
<accession>A0A414UFJ3</accession>
<protein>
    <submittedName>
        <fullName evidence="1">Uncharacterized protein</fullName>
    </submittedName>
</protein>
<gene>
    <name evidence="1" type="ORF">DW252_03705</name>
</gene>
<sequence length="272" mass="30117">MTWAEYYERYDGWQESTQYSRLASIKDFGPDGSPSEEICDCIQYVDTRTATSILRRALAAGVRFRAAEVAEIADSGQIEDEEALEKLIQTAVDAYTGEQLDTLLSCLPDPEPVFELIDKITSKPTHFTEEDVLTLLPNLPDEESIYQLVNSTDAIFTENGLNELCDYGVDESLIRKISKRSGIPYADPDEPDEEISLKEAQPKKPGLFSSILMGMALAGSPKPKNTGKCTGDCAHCPPHYGYRYGRWYYGHGHTHGCEFCGNGGCSGKCNID</sequence>
<dbReference type="RefSeq" id="WP_117964041.1">
    <property type="nucleotide sequence ID" value="NZ_QRIM01000003.1"/>
</dbReference>
<dbReference type="EMBL" id="QRIM01000003">
    <property type="protein sequence ID" value="RHG61990.1"/>
    <property type="molecule type" value="Genomic_DNA"/>
</dbReference>
<organism evidence="1 2">
    <name type="scientific">Coprococcus comes</name>
    <dbReference type="NCBI Taxonomy" id="410072"/>
    <lineage>
        <taxon>Bacteria</taxon>
        <taxon>Bacillati</taxon>
        <taxon>Bacillota</taxon>
        <taxon>Clostridia</taxon>
        <taxon>Lachnospirales</taxon>
        <taxon>Lachnospiraceae</taxon>
        <taxon>Coprococcus</taxon>
    </lineage>
</organism>
<comment type="caution">
    <text evidence="1">The sequence shown here is derived from an EMBL/GenBank/DDBJ whole genome shotgun (WGS) entry which is preliminary data.</text>
</comment>
<dbReference type="Proteomes" id="UP000286595">
    <property type="component" value="Unassembled WGS sequence"/>
</dbReference>
<dbReference type="AlphaFoldDB" id="A0A414UFJ3"/>
<evidence type="ECO:0000313" key="1">
    <source>
        <dbReference type="EMBL" id="RHG61990.1"/>
    </source>
</evidence>
<proteinExistence type="predicted"/>
<reference evidence="1 2" key="1">
    <citation type="submission" date="2018-08" db="EMBL/GenBank/DDBJ databases">
        <title>A genome reference for cultivated species of the human gut microbiota.</title>
        <authorList>
            <person name="Zou Y."/>
            <person name="Xue W."/>
            <person name="Luo G."/>
        </authorList>
    </citation>
    <scope>NUCLEOTIDE SEQUENCE [LARGE SCALE GENOMIC DNA]</scope>
    <source>
        <strain evidence="1 2">AM22-12LB</strain>
    </source>
</reference>
<evidence type="ECO:0000313" key="2">
    <source>
        <dbReference type="Proteomes" id="UP000286595"/>
    </source>
</evidence>